<feature type="transmembrane region" description="Helical" evidence="16">
    <location>
        <begin position="136"/>
        <end position="156"/>
    </location>
</feature>
<keyword evidence="8" id="KW-1278">Translocase</keyword>
<feature type="transmembrane region" description="Helical" evidence="16">
    <location>
        <begin position="241"/>
        <end position="261"/>
    </location>
</feature>
<evidence type="ECO:0000256" key="10">
    <source>
        <dbReference type="ARBA" id="ARBA00022989"/>
    </source>
</evidence>
<feature type="transmembrane region" description="Helical" evidence="16">
    <location>
        <begin position="209"/>
        <end position="229"/>
    </location>
</feature>
<feature type="transmembrane region" description="Helical" evidence="16">
    <location>
        <begin position="273"/>
        <end position="295"/>
    </location>
</feature>
<feature type="transmembrane region" description="Helical" evidence="16">
    <location>
        <begin position="29"/>
        <end position="48"/>
    </location>
</feature>
<evidence type="ECO:0000256" key="16">
    <source>
        <dbReference type="RuleBase" id="RU003404"/>
    </source>
</evidence>
<dbReference type="Pfam" id="PF06455">
    <property type="entry name" value="NADH5_C"/>
    <property type="match status" value="1"/>
</dbReference>
<keyword evidence="12 16" id="KW-0830">Ubiquinone</keyword>
<dbReference type="GeneID" id="25077375"/>
<evidence type="ECO:0000256" key="8">
    <source>
        <dbReference type="ARBA" id="ARBA00022967"/>
    </source>
</evidence>
<dbReference type="EC" id="7.1.1.2" evidence="2 16"/>
<dbReference type="GO" id="GO:0005743">
    <property type="term" value="C:mitochondrial inner membrane"/>
    <property type="evidence" value="ECO:0007669"/>
    <property type="project" value="UniProtKB-SubCell"/>
</dbReference>
<feature type="transmembrane region" description="Helical" evidence="16">
    <location>
        <begin position="403"/>
        <end position="428"/>
    </location>
</feature>
<dbReference type="PANTHER" id="PTHR42829:SF2">
    <property type="entry name" value="NADH-UBIQUINONE OXIDOREDUCTASE CHAIN 5"/>
    <property type="match status" value="1"/>
</dbReference>
<evidence type="ECO:0000256" key="15">
    <source>
        <dbReference type="ARBA" id="ARBA00049551"/>
    </source>
</evidence>
<keyword evidence="14 16" id="KW-0472">Membrane</keyword>
<evidence type="ECO:0000256" key="9">
    <source>
        <dbReference type="ARBA" id="ARBA00022982"/>
    </source>
</evidence>
<feature type="transmembrane region" description="Helical" evidence="16">
    <location>
        <begin position="176"/>
        <end position="197"/>
    </location>
</feature>
<dbReference type="PANTHER" id="PTHR42829">
    <property type="entry name" value="NADH-UBIQUINONE OXIDOREDUCTASE CHAIN 5"/>
    <property type="match status" value="1"/>
</dbReference>
<reference evidence="20" key="1">
    <citation type="journal article" date="2015" name="Mitochondrial DNA">
        <title>Multiplexed pyrosequencing of nine sea anemone (Cnidaria: Anthozoa: Hexacorallia: Actiniaria) mitochondrial genomes.</title>
        <authorList>
            <person name="Foox J."/>
            <person name="Brugler M."/>
            <person name="Siddall M.E."/>
            <person name="Rodriguez E."/>
        </authorList>
    </citation>
    <scope>NUCLEOTIDE SEQUENCE</scope>
</reference>
<dbReference type="GO" id="GO:0042773">
    <property type="term" value="P:ATP synthesis coupled electron transport"/>
    <property type="evidence" value="ECO:0007669"/>
    <property type="project" value="InterPro"/>
</dbReference>
<feature type="transmembrane region" description="Helical" evidence="16">
    <location>
        <begin position="113"/>
        <end position="129"/>
    </location>
</feature>
<accession>A0A0U2E1K8</accession>
<evidence type="ECO:0000259" key="17">
    <source>
        <dbReference type="Pfam" id="PF00361"/>
    </source>
</evidence>
<dbReference type="GO" id="GO:0003954">
    <property type="term" value="F:NADH dehydrogenase activity"/>
    <property type="evidence" value="ECO:0007669"/>
    <property type="project" value="TreeGrafter"/>
</dbReference>
<evidence type="ECO:0000256" key="14">
    <source>
        <dbReference type="ARBA" id="ARBA00023136"/>
    </source>
</evidence>
<comment type="function">
    <text evidence="16">Core subunit of the mitochondrial membrane respiratory chain NADH dehydrogenase (Complex I) which catalyzes electron transfer from NADH through the respiratory chain, using ubiquinone as an electron acceptor. Essential for the catalytic activity and assembly of complex I.</text>
</comment>
<feature type="transmembrane region" description="Helical" evidence="16">
    <location>
        <begin position="522"/>
        <end position="540"/>
    </location>
</feature>
<keyword evidence="7" id="KW-0999">Mitochondrion inner membrane</keyword>
<comment type="similarity">
    <text evidence="16">Belongs to the complex I subunit 5 family.</text>
</comment>
<organism evidence="20">
    <name type="scientific">Alicia sansibarensis</name>
    <name type="common">Tuberculate night anemone</name>
    <dbReference type="NCBI Taxonomy" id="1326985"/>
    <lineage>
        <taxon>Eukaryota</taxon>
        <taxon>Metazoa</taxon>
        <taxon>Cnidaria</taxon>
        <taxon>Anthozoa</taxon>
        <taxon>Hexacorallia</taxon>
        <taxon>Actiniaria</taxon>
        <taxon>Nynantheae</taxon>
        <taxon>Aliciidae</taxon>
        <taxon>Alicia</taxon>
    </lineage>
</organism>
<feature type="transmembrane region" description="Helical" evidence="16">
    <location>
        <begin position="591"/>
        <end position="608"/>
    </location>
</feature>
<protein>
    <recommendedName>
        <fullName evidence="3 16">NADH-ubiquinone oxidoreductase chain 5</fullName>
        <ecNumber evidence="2 16">7.1.1.2</ecNumber>
    </recommendedName>
</protein>
<evidence type="ECO:0000256" key="7">
    <source>
        <dbReference type="ARBA" id="ARBA00022792"/>
    </source>
</evidence>
<evidence type="ECO:0000256" key="5">
    <source>
        <dbReference type="ARBA" id="ARBA00022660"/>
    </source>
</evidence>
<feature type="domain" description="NADH:quinone oxidoreductase/Mrp antiporter transmembrane" evidence="17">
    <location>
        <begin position="131"/>
        <end position="419"/>
    </location>
</feature>
<keyword evidence="5" id="KW-0679">Respiratory chain</keyword>
<dbReference type="PRINTS" id="PR01435">
    <property type="entry name" value="NPOXDRDTASE5"/>
</dbReference>
<keyword evidence="9" id="KW-0249">Electron transport</keyword>
<geneLocation type="mitochondrion" evidence="20"/>
<keyword evidence="11 16" id="KW-0520">NAD</keyword>
<evidence type="ECO:0000256" key="4">
    <source>
        <dbReference type="ARBA" id="ARBA00022448"/>
    </source>
</evidence>
<dbReference type="InterPro" id="IPR018393">
    <property type="entry name" value="NADHpl_OxRdtase_5_subgr"/>
</dbReference>
<dbReference type="InterPro" id="IPR001516">
    <property type="entry name" value="Proton_antipo_N"/>
</dbReference>
<dbReference type="EMBL" id="KR051001">
    <property type="protein sequence ID" value="AKQ50913.1"/>
    <property type="molecule type" value="Genomic_DNA"/>
</dbReference>
<evidence type="ECO:0000256" key="11">
    <source>
        <dbReference type="ARBA" id="ARBA00023027"/>
    </source>
</evidence>
<keyword evidence="10 16" id="KW-1133">Transmembrane helix</keyword>
<dbReference type="GO" id="GO:0008137">
    <property type="term" value="F:NADH dehydrogenase (ubiquinone) activity"/>
    <property type="evidence" value="ECO:0007669"/>
    <property type="project" value="UniProtKB-EC"/>
</dbReference>
<feature type="domain" description="NADH dehydrogenase subunit 5 C-terminal" evidence="19">
    <location>
        <begin position="422"/>
        <end position="608"/>
    </location>
</feature>
<gene>
    <name evidence="20" type="primary">ND5</name>
</gene>
<dbReference type="InterPro" id="IPR003945">
    <property type="entry name" value="NU5C-like"/>
</dbReference>
<evidence type="ECO:0000256" key="3">
    <source>
        <dbReference type="ARBA" id="ARBA00021096"/>
    </source>
</evidence>
<dbReference type="NCBIfam" id="NF005141">
    <property type="entry name" value="PRK06590.1"/>
    <property type="match status" value="1"/>
</dbReference>
<keyword evidence="13 16" id="KW-0496">Mitochondrion</keyword>
<dbReference type="NCBIfam" id="TIGR01974">
    <property type="entry name" value="NDH_I_L"/>
    <property type="match status" value="1"/>
</dbReference>
<feature type="transmembrane region" description="Helical" evidence="16">
    <location>
        <begin position="69"/>
        <end position="93"/>
    </location>
</feature>
<proteinExistence type="inferred from homology"/>
<sequence length="609" mass="67260">MYILVLTVPLFGALGSGWFGRKIGERGAGILTSSCLIISLSWSLLIFYETTLNFSTTYIKLWRWLDSDLVTTYFGLQFDALTAIMLLVVTSVSTLVHIFSTAYMDGDPHVPRFMSYLSLFTFFMILLVTSDNYPQLFIGWEGVGLCSYLLINFWWTRIEANKAATKAMLVNRVGDIGFVLAMLVIWEQFGCLEFASLFNTVGLSLSDNIALICLFLFIGAVGKSAQLGLHTWLPDAMEGPTPVSALIHAATMVTAGVFLLIRSSPLLEQAPLALMVVAIVGSLTAFIAATVGLVQNDLKKVIAYSTCSQLGYMVMACGLSQYSISLFHLMNHAFFKALLFLGAGSVIHALADEQDMRKMGGLIKSIPFTYTMMIIGSLSLMGFPYLTGFYSKDLILELAHDQCYLAFAHWLGVFSALLTAAYSFRLVYLTFISNSSAKKEVFSHAHEGSLNLTLPLILLALGSIFVGYLIKKIVWSFQITLSPIISTSIKLAPVIFSLFGAGAAVILYHYSSRIFKALTSPIGLAGYTFLYSAWQFNYIINHFLAQRVWRLGHLITFRALDRGVLELIGPQGISQLLIRLTQEISNLQSGLVYNYALVVLIAICAFMVF</sequence>
<evidence type="ECO:0000256" key="1">
    <source>
        <dbReference type="ARBA" id="ARBA00004448"/>
    </source>
</evidence>
<keyword evidence="6 16" id="KW-0812">Transmembrane</keyword>
<dbReference type="Pfam" id="PF00662">
    <property type="entry name" value="Proton_antipo_N"/>
    <property type="match status" value="1"/>
</dbReference>
<feature type="transmembrane region" description="Helical" evidence="16">
    <location>
        <begin position="491"/>
        <end position="510"/>
    </location>
</feature>
<evidence type="ECO:0000259" key="19">
    <source>
        <dbReference type="Pfam" id="PF06455"/>
    </source>
</evidence>
<dbReference type="RefSeq" id="YP_009159640.1">
    <property type="nucleotide sequence ID" value="NC_027610.1"/>
</dbReference>
<dbReference type="AlphaFoldDB" id="A0A0U2E1K8"/>
<dbReference type="Gene3D" id="1.20.5.2700">
    <property type="match status" value="1"/>
</dbReference>
<feature type="transmembrane region" description="Helical" evidence="16">
    <location>
        <begin position="301"/>
        <end position="321"/>
    </location>
</feature>
<dbReference type="InterPro" id="IPR010934">
    <property type="entry name" value="NADH_DH_su5_C"/>
</dbReference>
<comment type="catalytic activity">
    <reaction evidence="15 16">
        <text>a ubiquinone + NADH + 5 H(+)(in) = a ubiquinol + NAD(+) + 4 H(+)(out)</text>
        <dbReference type="Rhea" id="RHEA:29091"/>
        <dbReference type="Rhea" id="RHEA-COMP:9565"/>
        <dbReference type="Rhea" id="RHEA-COMP:9566"/>
        <dbReference type="ChEBI" id="CHEBI:15378"/>
        <dbReference type="ChEBI" id="CHEBI:16389"/>
        <dbReference type="ChEBI" id="CHEBI:17976"/>
        <dbReference type="ChEBI" id="CHEBI:57540"/>
        <dbReference type="ChEBI" id="CHEBI:57945"/>
        <dbReference type="EC" id="7.1.1.2"/>
    </reaction>
</comment>
<evidence type="ECO:0000256" key="13">
    <source>
        <dbReference type="ARBA" id="ARBA00023128"/>
    </source>
</evidence>
<feature type="domain" description="NADH-Ubiquinone oxidoreductase (complex I) chain 5 N-terminal" evidence="18">
    <location>
        <begin position="64"/>
        <end position="114"/>
    </location>
</feature>
<evidence type="ECO:0000256" key="6">
    <source>
        <dbReference type="ARBA" id="ARBA00022692"/>
    </source>
</evidence>
<evidence type="ECO:0000313" key="20">
    <source>
        <dbReference type="EMBL" id="AKQ50913.1"/>
    </source>
</evidence>
<feature type="transmembrane region" description="Helical" evidence="16">
    <location>
        <begin position="371"/>
        <end position="391"/>
    </location>
</feature>
<name>A0A0U2E1K8_ALISA</name>
<feature type="transmembrane region" description="Helical" evidence="16">
    <location>
        <begin position="333"/>
        <end position="351"/>
    </location>
</feature>
<evidence type="ECO:0000259" key="18">
    <source>
        <dbReference type="Pfam" id="PF00662"/>
    </source>
</evidence>
<evidence type="ECO:0000256" key="12">
    <source>
        <dbReference type="ARBA" id="ARBA00023075"/>
    </source>
</evidence>
<dbReference type="GO" id="GO:0015990">
    <property type="term" value="P:electron transport coupled proton transport"/>
    <property type="evidence" value="ECO:0007669"/>
    <property type="project" value="TreeGrafter"/>
</dbReference>
<dbReference type="InterPro" id="IPR001750">
    <property type="entry name" value="ND/Mrp_TM"/>
</dbReference>
<dbReference type="CTD" id="4540"/>
<comment type="subcellular location">
    <subcellularLocation>
        <location evidence="1">Mitochondrion inner membrane</location>
        <topology evidence="1">Multi-pass membrane protein</topology>
    </subcellularLocation>
</comment>
<feature type="transmembrane region" description="Helical" evidence="16">
    <location>
        <begin position="448"/>
        <end position="470"/>
    </location>
</feature>
<dbReference type="PRINTS" id="PR01434">
    <property type="entry name" value="NADHDHGNASE5"/>
</dbReference>
<keyword evidence="4 16" id="KW-0813">Transport</keyword>
<dbReference type="Pfam" id="PF00361">
    <property type="entry name" value="Proton_antipo_M"/>
    <property type="match status" value="1"/>
</dbReference>
<evidence type="ECO:0000256" key="2">
    <source>
        <dbReference type="ARBA" id="ARBA00012944"/>
    </source>
</evidence>